<gene>
    <name evidence="3" type="ORF">J4H91_08245</name>
</gene>
<dbReference type="EMBL" id="JAGDYL010000011">
    <property type="protein sequence ID" value="MBO1805307.1"/>
    <property type="molecule type" value="Genomic_DNA"/>
</dbReference>
<evidence type="ECO:0000313" key="4">
    <source>
        <dbReference type="Proteomes" id="UP000664398"/>
    </source>
</evidence>
<dbReference type="Gene3D" id="2.70.70.10">
    <property type="entry name" value="Glucose Permease (Domain IIA)"/>
    <property type="match status" value="1"/>
</dbReference>
<dbReference type="Proteomes" id="UP000664398">
    <property type="component" value="Unassembled WGS sequence"/>
</dbReference>
<reference evidence="3" key="1">
    <citation type="submission" date="2021-03" db="EMBL/GenBank/DDBJ databases">
        <title>Leucobacter chromiisoli sp. nov., isolated from chromium-containing soil of chemical plant.</title>
        <authorList>
            <person name="Xu Z."/>
        </authorList>
    </citation>
    <scope>NUCLEOTIDE SEQUENCE</scope>
    <source>
        <strain evidence="3">A2</strain>
    </source>
</reference>
<evidence type="ECO:0000313" key="3">
    <source>
        <dbReference type="EMBL" id="MBO1805307.1"/>
    </source>
</evidence>
<dbReference type="AlphaFoldDB" id="A0A939LZI5"/>
<dbReference type="RefSeq" id="WP_208045783.1">
    <property type="nucleotide sequence ID" value="NZ_JAGDYL010000011.1"/>
</dbReference>
<comment type="caution">
    <text evidence="3">The sequence shown here is derived from an EMBL/GenBank/DDBJ whole genome shotgun (WGS) entry which is preliminary data.</text>
</comment>
<dbReference type="Pfam" id="PF01551">
    <property type="entry name" value="Peptidase_M23"/>
    <property type="match status" value="1"/>
</dbReference>
<organism evidence="3 4">
    <name type="scientific">Leucobacter ruminantium</name>
    <dbReference type="NCBI Taxonomy" id="1289170"/>
    <lineage>
        <taxon>Bacteria</taxon>
        <taxon>Bacillati</taxon>
        <taxon>Actinomycetota</taxon>
        <taxon>Actinomycetes</taxon>
        <taxon>Micrococcales</taxon>
        <taxon>Microbacteriaceae</taxon>
        <taxon>Leucobacter</taxon>
    </lineage>
</organism>
<accession>A0A939LZI5</accession>
<dbReference type="CDD" id="cd12797">
    <property type="entry name" value="M23_peptidase"/>
    <property type="match status" value="1"/>
</dbReference>
<keyword evidence="4" id="KW-1185">Reference proteome</keyword>
<name>A0A939LZI5_9MICO</name>
<feature type="chain" id="PRO_5037520052" evidence="1">
    <location>
        <begin position="26"/>
        <end position="264"/>
    </location>
</feature>
<feature type="signal peptide" evidence="1">
    <location>
        <begin position="1"/>
        <end position="25"/>
    </location>
</feature>
<dbReference type="InterPro" id="IPR011055">
    <property type="entry name" value="Dup_hybrid_motif"/>
</dbReference>
<evidence type="ECO:0000259" key="2">
    <source>
        <dbReference type="Pfam" id="PF01551"/>
    </source>
</evidence>
<evidence type="ECO:0000256" key="1">
    <source>
        <dbReference type="SAM" id="SignalP"/>
    </source>
</evidence>
<proteinExistence type="predicted"/>
<sequence length="264" mass="26345">MSAPATLCCAAAALLLGLPVLSAGAQLEARHRASGAADAAALAAADAVNGWIAADACAAAEKVAGSVGAGVERCAIDRLRGEARITVAIGTPLGSVSADARAAPAAPPGGVVVGQVGPNGWAWPSAVRGLTQGFHDGTSIDLAVGGDGALYAPYDGEVVHAGPDGGGVPAACAISPIWWRGPNHTVIIRHEYEGRVLYSSHNHIAPGSPGDHGIAIGSRVRAGEIVARAGLSGCTEGPHTHFTLSSRPSNSFPDLDPFEFLGPP</sequence>
<protein>
    <submittedName>
        <fullName evidence="3">M23 family metallopeptidase</fullName>
    </submittedName>
</protein>
<keyword evidence="1" id="KW-0732">Signal</keyword>
<dbReference type="SUPFAM" id="SSF51261">
    <property type="entry name" value="Duplicated hybrid motif"/>
    <property type="match status" value="1"/>
</dbReference>
<dbReference type="InterPro" id="IPR016047">
    <property type="entry name" value="M23ase_b-sheet_dom"/>
</dbReference>
<feature type="domain" description="M23ase beta-sheet core" evidence="2">
    <location>
        <begin position="135"/>
        <end position="245"/>
    </location>
</feature>